<dbReference type="PANTHER" id="PTHR32182">
    <property type="entry name" value="DNA REPLICATION AND REPAIR PROTEIN RECF"/>
    <property type="match status" value="1"/>
</dbReference>
<proteinExistence type="predicted"/>
<dbReference type="InterPro" id="IPR027417">
    <property type="entry name" value="P-loop_NTPase"/>
</dbReference>
<feature type="domain" description="Endonuclease GajA/Old nuclease/RecF-like AAA" evidence="1">
    <location>
        <begin position="1"/>
        <end position="95"/>
    </location>
</feature>
<dbReference type="InterPro" id="IPR041685">
    <property type="entry name" value="AAA_GajA/Old/RecF-like"/>
</dbReference>
<protein>
    <submittedName>
        <fullName evidence="3">AAA family ATPase</fullName>
    </submittedName>
</protein>
<dbReference type="AlphaFoldDB" id="A0A9D5KA71"/>
<dbReference type="Pfam" id="PF13304">
    <property type="entry name" value="AAA_21"/>
    <property type="match status" value="1"/>
</dbReference>
<gene>
    <name evidence="3" type="ORF">GF359_08485</name>
</gene>
<sequence length="433" mass="48812">MLKRIKIKGYKSFKDAEIELTPLSVLMGPNAAGKSNFLDALQLLSRIATSPTLKDAFEPPYRGKPMESFTFGSQGLKGLLSNTSVSFSLEVDVELSNLLMDSLNNQIIEMRRKPTGELPDVKQLSLVRERFLRYSVKIEIRPQAGGLLRVIDERLEALKTNGEPKTSRNPFLERTKENRLSLRMEKQAHPTYFEVGLDHTVLSTAPYLPYYPHVNAMRQEFASWQFFYLEPRERMRAANPVKEVRHIGLMGEDLAAFLNTLQAVDEKQFEAIKKAIAMIIPTINGIQVEVNELGEAELRLVERNTPISARLLSEGTLRVLGLLALRGAKEIPALVGFEEPENGVHPRRIQLIAEYLKTFTSGTQLIATTHSPLLIENIPDDSLYVCTRRNGYSSIEPFSTWGPLGRKKDVEKALCGEEILSKSERILRGDFDS</sequence>
<evidence type="ECO:0000259" key="2">
    <source>
        <dbReference type="Pfam" id="PF13304"/>
    </source>
</evidence>
<organism evidence="3 4">
    <name type="scientific">candidate division WOR-3 bacterium</name>
    <dbReference type="NCBI Taxonomy" id="2052148"/>
    <lineage>
        <taxon>Bacteria</taxon>
        <taxon>Bacteria division WOR-3</taxon>
    </lineage>
</organism>
<evidence type="ECO:0000313" key="3">
    <source>
        <dbReference type="EMBL" id="MBD3365236.1"/>
    </source>
</evidence>
<reference evidence="3" key="1">
    <citation type="submission" date="2019-11" db="EMBL/GenBank/DDBJ databases">
        <title>Microbial mats filling the niche in hypersaline microbial mats.</title>
        <authorList>
            <person name="Wong H.L."/>
            <person name="Macleod F.I."/>
            <person name="White R.A. III"/>
            <person name="Burns B.P."/>
        </authorList>
    </citation>
    <scope>NUCLEOTIDE SEQUENCE</scope>
    <source>
        <strain evidence="3">Bin_327</strain>
    </source>
</reference>
<dbReference type="Pfam" id="PF13175">
    <property type="entry name" value="AAA_15"/>
    <property type="match status" value="1"/>
</dbReference>
<feature type="domain" description="ATPase AAA-type core" evidence="2">
    <location>
        <begin position="205"/>
        <end position="376"/>
    </location>
</feature>
<dbReference type="EMBL" id="WJKJ01000283">
    <property type="protein sequence ID" value="MBD3365236.1"/>
    <property type="molecule type" value="Genomic_DNA"/>
</dbReference>
<comment type="caution">
    <text evidence="3">The sequence shown here is derived from an EMBL/GenBank/DDBJ whole genome shotgun (WGS) entry which is preliminary data.</text>
</comment>
<name>A0A9D5KA71_UNCW3</name>
<dbReference type="GO" id="GO:0005524">
    <property type="term" value="F:ATP binding"/>
    <property type="evidence" value="ECO:0007669"/>
    <property type="project" value="InterPro"/>
</dbReference>
<evidence type="ECO:0000313" key="4">
    <source>
        <dbReference type="Proteomes" id="UP000630660"/>
    </source>
</evidence>
<dbReference type="GO" id="GO:0016887">
    <property type="term" value="F:ATP hydrolysis activity"/>
    <property type="evidence" value="ECO:0007669"/>
    <property type="project" value="InterPro"/>
</dbReference>
<dbReference type="SUPFAM" id="SSF52540">
    <property type="entry name" value="P-loop containing nucleoside triphosphate hydrolases"/>
    <property type="match status" value="1"/>
</dbReference>
<dbReference type="InterPro" id="IPR014555">
    <property type="entry name" value="RecF-like"/>
</dbReference>
<dbReference type="Proteomes" id="UP000630660">
    <property type="component" value="Unassembled WGS sequence"/>
</dbReference>
<evidence type="ECO:0000259" key="1">
    <source>
        <dbReference type="Pfam" id="PF13175"/>
    </source>
</evidence>
<dbReference type="GO" id="GO:0000731">
    <property type="term" value="P:DNA synthesis involved in DNA repair"/>
    <property type="evidence" value="ECO:0007669"/>
    <property type="project" value="TreeGrafter"/>
</dbReference>
<dbReference type="InterPro" id="IPR003959">
    <property type="entry name" value="ATPase_AAA_core"/>
</dbReference>
<accession>A0A9D5KA71</accession>
<dbReference type="PIRSF" id="PIRSF029347">
    <property type="entry name" value="RecF"/>
    <property type="match status" value="1"/>
</dbReference>
<dbReference type="PANTHER" id="PTHR32182:SF22">
    <property type="entry name" value="ATP-DEPENDENT ENDONUCLEASE, OLD FAMILY-RELATED"/>
    <property type="match status" value="1"/>
</dbReference>
<dbReference type="Gene3D" id="3.40.50.300">
    <property type="entry name" value="P-loop containing nucleotide triphosphate hydrolases"/>
    <property type="match status" value="2"/>
</dbReference>
<dbReference type="GO" id="GO:0006302">
    <property type="term" value="P:double-strand break repair"/>
    <property type="evidence" value="ECO:0007669"/>
    <property type="project" value="TreeGrafter"/>
</dbReference>